<dbReference type="EMBL" id="CP022203">
    <property type="protein sequence ID" value="ATB49877.1"/>
    <property type="molecule type" value="Genomic_DNA"/>
</dbReference>
<keyword evidence="4 9" id="KW-0812">Transmembrane</keyword>
<evidence type="ECO:0000256" key="2">
    <source>
        <dbReference type="ARBA" id="ARBA00022676"/>
    </source>
</evidence>
<dbReference type="SUPFAM" id="SSF53448">
    <property type="entry name" value="Nucleotide-diphospho-sugar transferases"/>
    <property type="match status" value="1"/>
</dbReference>
<feature type="transmembrane region" description="Helical" evidence="9">
    <location>
        <begin position="459"/>
        <end position="480"/>
    </location>
</feature>
<sequence>MTTVEIIFLGVYFSLLCVLGVYGSHRYRMAFLYYRHKFKLPTPKGALTTLPKVTIQLPIFNEMYVVERLVESVCRIDYPRDLLEIQVLDDSTDETCGIARACVERMRQRGHDIVYIHRVNRQGFKAGALENGLKLAKGQFVAVFDADFVPSPDFLMRTVPFFSDDKVGMVQVRWGHLNREFSLLTQAQSIFLDGHFIIEHTARNRAGCFFNFNGTAGIWRRDTISDAGGWQHDTLTEDLDLSYRAQLKGWQFVFLPEVISPAEVPVDMNAFKSQQHRWAKGSIQTAKKLLPTILKSDLPLVVKREAFFHLTNNMAYLLMVLLSVLMPISMVVRFQHGLYGTLFLDLPFFLTATASVCFFYVAAQRERGAKGWERVKYLPFLMSLGIGMAISNAKAVAEALLNQQSGFARTPKTGAEGKKAVVVKKAYRGSKSLLPLVELLFAAYFTGALWFAIDARIYTSVPFIVLFLAGFLYVGSSSLLQGLSGRLKLAESAPTVETPDEQPRQAA</sequence>
<dbReference type="Proteomes" id="UP000217343">
    <property type="component" value="Chromosome"/>
</dbReference>
<evidence type="ECO:0000256" key="4">
    <source>
        <dbReference type="ARBA" id="ARBA00022692"/>
    </source>
</evidence>
<dbReference type="GO" id="GO:0071555">
    <property type="term" value="P:cell wall organization"/>
    <property type="evidence" value="ECO:0007669"/>
    <property type="project" value="UniProtKB-KW"/>
</dbReference>
<keyword evidence="11" id="KW-1185">Reference proteome</keyword>
<evidence type="ECO:0000256" key="8">
    <source>
        <dbReference type="ARBA" id="ARBA00023316"/>
    </source>
</evidence>
<dbReference type="PANTHER" id="PTHR32044">
    <property type="entry name" value="GLUCOMANNAN 4-BETA-MANNOSYLTRANSFERASE 9"/>
    <property type="match status" value="1"/>
</dbReference>
<feature type="transmembrane region" description="Helical" evidence="9">
    <location>
        <begin position="313"/>
        <end position="332"/>
    </location>
</feature>
<keyword evidence="3 10" id="KW-0808">Transferase</keyword>
<feature type="transmembrane region" description="Helical" evidence="9">
    <location>
        <begin position="338"/>
        <end position="362"/>
    </location>
</feature>
<evidence type="ECO:0000313" key="11">
    <source>
        <dbReference type="Proteomes" id="UP000217343"/>
    </source>
</evidence>
<feature type="transmembrane region" description="Helical" evidence="9">
    <location>
        <begin position="6"/>
        <end position="25"/>
    </location>
</feature>
<evidence type="ECO:0000256" key="1">
    <source>
        <dbReference type="ARBA" id="ARBA00004653"/>
    </source>
</evidence>
<dbReference type="KEGG" id="mmas:MYMAC_005531"/>
<keyword evidence="5 9" id="KW-1133">Transmembrane helix</keyword>
<name>A0A250K294_9BACT</name>
<feature type="transmembrane region" description="Helical" evidence="9">
    <location>
        <begin position="433"/>
        <end position="453"/>
    </location>
</feature>
<evidence type="ECO:0000256" key="9">
    <source>
        <dbReference type="SAM" id="Phobius"/>
    </source>
</evidence>
<dbReference type="AlphaFoldDB" id="A0A250K294"/>
<dbReference type="InterPro" id="IPR029044">
    <property type="entry name" value="Nucleotide-diphossugar_trans"/>
</dbReference>
<evidence type="ECO:0000313" key="10">
    <source>
        <dbReference type="EMBL" id="ATB49877.1"/>
    </source>
</evidence>
<accession>A0A250K294</accession>
<dbReference type="Pfam" id="PF13641">
    <property type="entry name" value="Glyco_tranf_2_3"/>
    <property type="match status" value="1"/>
</dbReference>
<evidence type="ECO:0000256" key="3">
    <source>
        <dbReference type="ARBA" id="ARBA00022679"/>
    </source>
</evidence>
<dbReference type="GO" id="GO:0016757">
    <property type="term" value="F:glycosyltransferase activity"/>
    <property type="evidence" value="ECO:0007669"/>
    <property type="project" value="UniProtKB-KW"/>
</dbReference>
<keyword evidence="8" id="KW-0961">Cell wall biogenesis/degradation</keyword>
<dbReference type="RefSeq" id="WP_095960281.1">
    <property type="nucleotide sequence ID" value="NZ_CP022203.1"/>
</dbReference>
<dbReference type="OrthoDB" id="9806824at2"/>
<proteinExistence type="predicted"/>
<dbReference type="CDD" id="cd06437">
    <property type="entry name" value="CESA_CaSu_A2"/>
    <property type="match status" value="1"/>
</dbReference>
<keyword evidence="7 9" id="KW-0472">Membrane</keyword>
<dbReference type="Gene3D" id="3.90.550.10">
    <property type="entry name" value="Spore Coat Polysaccharide Biosynthesis Protein SpsA, Chain A"/>
    <property type="match status" value="1"/>
</dbReference>
<keyword evidence="6" id="KW-0333">Golgi apparatus</keyword>
<comment type="subcellular location">
    <subcellularLocation>
        <location evidence="1">Golgi apparatus membrane</location>
        <topology evidence="1">Multi-pass membrane protein</topology>
    </subcellularLocation>
</comment>
<protein>
    <submittedName>
        <fullName evidence="10">Glycosyl transferase family 2</fullName>
    </submittedName>
</protein>
<reference evidence="10 11" key="1">
    <citation type="submission" date="2017-06" db="EMBL/GenBank/DDBJ databases">
        <title>Sequencing and comparative analysis of myxobacterial genomes.</title>
        <authorList>
            <person name="Rupp O."/>
            <person name="Goesmann A."/>
            <person name="Sogaard-Andersen L."/>
        </authorList>
    </citation>
    <scope>NUCLEOTIDE SEQUENCE [LARGE SCALE GENOMIC DNA]</scope>
    <source>
        <strain evidence="10 11">DSM 14697</strain>
    </source>
</reference>
<dbReference type="PANTHER" id="PTHR32044:SF80">
    <property type="entry name" value="XYLOGLUCAN GLYCOSYLTRANSFERASE 2-RELATED"/>
    <property type="match status" value="1"/>
</dbReference>
<organism evidence="10 11">
    <name type="scientific">Corallococcus macrosporus DSM 14697</name>
    <dbReference type="NCBI Taxonomy" id="1189310"/>
    <lineage>
        <taxon>Bacteria</taxon>
        <taxon>Pseudomonadati</taxon>
        <taxon>Myxococcota</taxon>
        <taxon>Myxococcia</taxon>
        <taxon>Myxococcales</taxon>
        <taxon>Cystobacterineae</taxon>
        <taxon>Myxococcaceae</taxon>
        <taxon>Corallococcus</taxon>
    </lineage>
</organism>
<dbReference type="FunFam" id="3.90.550.10:FF:000057">
    <property type="entry name" value="Glycosyltransferase-like protein, family 2"/>
    <property type="match status" value="1"/>
</dbReference>
<keyword evidence="2" id="KW-0328">Glycosyltransferase</keyword>
<evidence type="ECO:0000256" key="6">
    <source>
        <dbReference type="ARBA" id="ARBA00023034"/>
    </source>
</evidence>
<evidence type="ECO:0000256" key="7">
    <source>
        <dbReference type="ARBA" id="ARBA00023136"/>
    </source>
</evidence>
<gene>
    <name evidence="10" type="ORF">MYMAC_005531</name>
</gene>
<evidence type="ECO:0000256" key="5">
    <source>
        <dbReference type="ARBA" id="ARBA00022989"/>
    </source>
</evidence>